<dbReference type="InterPro" id="IPR036866">
    <property type="entry name" value="RibonucZ/Hydroxyglut_hydro"/>
</dbReference>
<dbReference type="OrthoDB" id="450111at2"/>
<protein>
    <recommendedName>
        <fullName evidence="3">DUF4336 domain-containing protein</fullName>
    </recommendedName>
</protein>
<dbReference type="PANTHER" id="PTHR33835:SF1">
    <property type="entry name" value="METALLO-BETA-LACTAMASE DOMAIN-CONTAINING PROTEIN"/>
    <property type="match status" value="1"/>
</dbReference>
<evidence type="ECO:0008006" key="3">
    <source>
        <dbReference type="Google" id="ProtNLM"/>
    </source>
</evidence>
<name>A0A3A8J948_9BACT</name>
<evidence type="ECO:0000313" key="2">
    <source>
        <dbReference type="Proteomes" id="UP000268094"/>
    </source>
</evidence>
<reference evidence="2" key="1">
    <citation type="submission" date="2018-09" db="EMBL/GenBank/DDBJ databases">
        <authorList>
            <person name="Livingstone P.G."/>
            <person name="Whitworth D.E."/>
        </authorList>
    </citation>
    <scope>NUCLEOTIDE SEQUENCE [LARGE SCALE GENOMIC DNA]</scope>
    <source>
        <strain evidence="2">CA054A</strain>
    </source>
</reference>
<dbReference type="EMBL" id="RAVZ01000034">
    <property type="protein sequence ID" value="RKG92005.1"/>
    <property type="molecule type" value="Genomic_DNA"/>
</dbReference>
<dbReference type="InterPro" id="IPR025638">
    <property type="entry name" value="DUF4336"/>
</dbReference>
<comment type="caution">
    <text evidence="1">The sequence shown here is derived from an EMBL/GenBank/DDBJ whole genome shotgun (WGS) entry which is preliminary data.</text>
</comment>
<keyword evidence="2" id="KW-1185">Reference proteome</keyword>
<dbReference type="PANTHER" id="PTHR33835">
    <property type="entry name" value="YALI0C07656P"/>
    <property type="match status" value="1"/>
</dbReference>
<organism evidence="1 2">
    <name type="scientific">Corallococcus terminator</name>
    <dbReference type="NCBI Taxonomy" id="2316733"/>
    <lineage>
        <taxon>Bacteria</taxon>
        <taxon>Pseudomonadati</taxon>
        <taxon>Myxococcota</taxon>
        <taxon>Myxococcia</taxon>
        <taxon>Myxococcales</taxon>
        <taxon>Cystobacterineae</taxon>
        <taxon>Myxococcaceae</taxon>
        <taxon>Corallococcus</taxon>
    </lineage>
</organism>
<proteinExistence type="predicted"/>
<evidence type="ECO:0000313" key="1">
    <source>
        <dbReference type="EMBL" id="RKG92005.1"/>
    </source>
</evidence>
<sequence>MSLPKTHFLDCTLRSPLMHLPVRTAVFELEQARVLLSPGSKLTPGQLQEAGAVTDIVAPSLMHTGGMKAAAQAHPNAKLWGPVGAREKHPELNWHGILGETPWPFESELGLVPIPGMPKMNESAFLHRPSKALYLTDMVFNITEPKGLAAWMFFGLFGTYKRFAVSRLFLRFAKDRAAFDTAIAKIAGLDFEHVVPSHGEAMLNEGKPRLLAAFRERGLIK</sequence>
<dbReference type="SUPFAM" id="SSF56281">
    <property type="entry name" value="Metallo-hydrolase/oxidoreductase"/>
    <property type="match status" value="1"/>
</dbReference>
<dbReference type="AlphaFoldDB" id="A0A3A8J948"/>
<accession>A0A3A8J948</accession>
<dbReference type="Proteomes" id="UP000268094">
    <property type="component" value="Unassembled WGS sequence"/>
</dbReference>
<gene>
    <name evidence="1" type="ORF">D7V88_07710</name>
</gene>
<dbReference type="RefSeq" id="WP_120539956.1">
    <property type="nucleotide sequence ID" value="NZ_RAVZ01000034.1"/>
</dbReference>